<evidence type="ECO:0000256" key="1">
    <source>
        <dbReference type="SAM" id="MobiDB-lite"/>
    </source>
</evidence>
<protein>
    <submittedName>
        <fullName evidence="2">Uncharacterized protein</fullName>
    </submittedName>
</protein>
<name>A0A8X6KAY4_TRICU</name>
<organism evidence="2 3">
    <name type="scientific">Trichonephila clavata</name>
    <name type="common">Joro spider</name>
    <name type="synonym">Nephila clavata</name>
    <dbReference type="NCBI Taxonomy" id="2740835"/>
    <lineage>
        <taxon>Eukaryota</taxon>
        <taxon>Metazoa</taxon>
        <taxon>Ecdysozoa</taxon>
        <taxon>Arthropoda</taxon>
        <taxon>Chelicerata</taxon>
        <taxon>Arachnida</taxon>
        <taxon>Araneae</taxon>
        <taxon>Araneomorphae</taxon>
        <taxon>Entelegynae</taxon>
        <taxon>Araneoidea</taxon>
        <taxon>Nephilidae</taxon>
        <taxon>Trichonephila</taxon>
    </lineage>
</organism>
<feature type="region of interest" description="Disordered" evidence="1">
    <location>
        <begin position="83"/>
        <end position="116"/>
    </location>
</feature>
<evidence type="ECO:0000313" key="3">
    <source>
        <dbReference type="Proteomes" id="UP000887116"/>
    </source>
</evidence>
<comment type="caution">
    <text evidence="2">The sequence shown here is derived from an EMBL/GenBank/DDBJ whole genome shotgun (WGS) entry which is preliminary data.</text>
</comment>
<proteinExistence type="predicted"/>
<dbReference type="EMBL" id="BMAO01010986">
    <property type="protein sequence ID" value="GFQ70625.1"/>
    <property type="molecule type" value="Genomic_DNA"/>
</dbReference>
<reference evidence="2" key="1">
    <citation type="submission" date="2020-07" db="EMBL/GenBank/DDBJ databases">
        <title>Multicomponent nature underlies the extraordinary mechanical properties of spider dragline silk.</title>
        <authorList>
            <person name="Kono N."/>
            <person name="Nakamura H."/>
            <person name="Mori M."/>
            <person name="Yoshida Y."/>
            <person name="Ohtoshi R."/>
            <person name="Malay A.D."/>
            <person name="Moran D.A.P."/>
            <person name="Tomita M."/>
            <person name="Numata K."/>
            <person name="Arakawa K."/>
        </authorList>
    </citation>
    <scope>NUCLEOTIDE SEQUENCE</scope>
</reference>
<dbReference type="Proteomes" id="UP000887116">
    <property type="component" value="Unassembled WGS sequence"/>
</dbReference>
<dbReference type="AlphaFoldDB" id="A0A8X6KAY4"/>
<accession>A0A8X6KAY4</accession>
<sequence>MCERKFSQDQILDLMLKTKSKETKKTLDDLRIQLFFTVMKQKLKRALEKKKRRRLIRKIVAKLTKDFSRKRINQEEQFPVKIISDSDDSAKPFKPVSNLNSETELESGPSVCVGNL</sequence>
<evidence type="ECO:0000313" key="2">
    <source>
        <dbReference type="EMBL" id="GFQ70625.1"/>
    </source>
</evidence>
<keyword evidence="3" id="KW-1185">Reference proteome</keyword>
<gene>
    <name evidence="2" type="ORF">TNCT_267441</name>
</gene>